<evidence type="ECO:0000256" key="8">
    <source>
        <dbReference type="ARBA" id="ARBA00048679"/>
    </source>
</evidence>
<dbReference type="GO" id="GO:0004674">
    <property type="term" value="F:protein serine/threonine kinase activity"/>
    <property type="evidence" value="ECO:0007669"/>
    <property type="project" value="UniProtKB-KW"/>
</dbReference>
<keyword evidence="2" id="KW-0723">Serine/threonine-protein kinase</keyword>
<evidence type="ECO:0000256" key="9">
    <source>
        <dbReference type="SAM" id="MobiDB-lite"/>
    </source>
</evidence>
<dbReference type="AlphaFoldDB" id="A0AAU2VN44"/>
<dbReference type="SMART" id="SM00220">
    <property type="entry name" value="S_TKc"/>
    <property type="match status" value="1"/>
</dbReference>
<feature type="region of interest" description="Disordered" evidence="9">
    <location>
        <begin position="426"/>
        <end position="450"/>
    </location>
</feature>
<evidence type="ECO:0000256" key="6">
    <source>
        <dbReference type="ARBA" id="ARBA00022840"/>
    </source>
</evidence>
<proteinExistence type="predicted"/>
<dbReference type="GO" id="GO:0005524">
    <property type="term" value="F:ATP binding"/>
    <property type="evidence" value="ECO:0007669"/>
    <property type="project" value="UniProtKB-KW"/>
</dbReference>
<dbReference type="Pfam" id="PF16918">
    <property type="entry name" value="PknG_TPR"/>
    <property type="match status" value="1"/>
</dbReference>
<evidence type="ECO:0000256" key="3">
    <source>
        <dbReference type="ARBA" id="ARBA00022679"/>
    </source>
</evidence>
<evidence type="ECO:0000256" key="2">
    <source>
        <dbReference type="ARBA" id="ARBA00022527"/>
    </source>
</evidence>
<accession>A0AAU2VN44</accession>
<protein>
    <recommendedName>
        <fullName evidence="1">non-specific serine/threonine protein kinase</fullName>
        <ecNumber evidence="1">2.7.11.1</ecNumber>
    </recommendedName>
</protein>
<evidence type="ECO:0000256" key="5">
    <source>
        <dbReference type="ARBA" id="ARBA00022777"/>
    </source>
</evidence>
<gene>
    <name evidence="11" type="ORF">OG398_09255</name>
</gene>
<reference evidence="11" key="1">
    <citation type="submission" date="2022-10" db="EMBL/GenBank/DDBJ databases">
        <title>The complete genomes of actinobacterial strains from the NBC collection.</title>
        <authorList>
            <person name="Joergensen T.S."/>
            <person name="Alvarez Arevalo M."/>
            <person name="Sterndorff E.B."/>
            <person name="Faurdal D."/>
            <person name="Vuksanovic O."/>
            <person name="Mourched A.-S."/>
            <person name="Charusanti P."/>
            <person name="Shaw S."/>
            <person name="Blin K."/>
            <person name="Weber T."/>
        </authorList>
    </citation>
    <scope>NUCLEOTIDE SEQUENCE</scope>
    <source>
        <strain evidence="11">NBC_00008</strain>
    </source>
</reference>
<keyword evidence="4" id="KW-0547">Nucleotide-binding</keyword>
<dbReference type="InterPro" id="IPR011009">
    <property type="entry name" value="Kinase-like_dom_sf"/>
</dbReference>
<evidence type="ECO:0000259" key="10">
    <source>
        <dbReference type="PROSITE" id="PS50011"/>
    </source>
</evidence>
<evidence type="ECO:0000256" key="4">
    <source>
        <dbReference type="ARBA" id="ARBA00022741"/>
    </source>
</evidence>
<dbReference type="InterPro" id="IPR031636">
    <property type="entry name" value="PknG_TPR"/>
</dbReference>
<organism evidence="11">
    <name type="scientific">Streptomyces sp. NBC_00008</name>
    <dbReference type="NCBI Taxonomy" id="2903610"/>
    <lineage>
        <taxon>Bacteria</taxon>
        <taxon>Bacillati</taxon>
        <taxon>Actinomycetota</taxon>
        <taxon>Actinomycetes</taxon>
        <taxon>Kitasatosporales</taxon>
        <taxon>Streptomycetaceae</taxon>
        <taxon>Streptomyces</taxon>
    </lineage>
</organism>
<dbReference type="Gene3D" id="1.10.510.10">
    <property type="entry name" value="Transferase(Phosphotransferase) domain 1"/>
    <property type="match status" value="1"/>
</dbReference>
<comment type="catalytic activity">
    <reaction evidence="7">
        <text>L-threonyl-[protein] + ATP = O-phospho-L-threonyl-[protein] + ADP + H(+)</text>
        <dbReference type="Rhea" id="RHEA:46608"/>
        <dbReference type="Rhea" id="RHEA-COMP:11060"/>
        <dbReference type="Rhea" id="RHEA-COMP:11605"/>
        <dbReference type="ChEBI" id="CHEBI:15378"/>
        <dbReference type="ChEBI" id="CHEBI:30013"/>
        <dbReference type="ChEBI" id="CHEBI:30616"/>
        <dbReference type="ChEBI" id="CHEBI:61977"/>
        <dbReference type="ChEBI" id="CHEBI:456216"/>
        <dbReference type="EC" id="2.7.11.1"/>
    </reaction>
</comment>
<dbReference type="EMBL" id="CP108313">
    <property type="protein sequence ID" value="WTW68432.1"/>
    <property type="molecule type" value="Genomic_DNA"/>
</dbReference>
<dbReference type="Gene3D" id="3.30.200.20">
    <property type="entry name" value="Phosphorylase Kinase, domain 1"/>
    <property type="match status" value="1"/>
</dbReference>
<keyword evidence="6" id="KW-0067">ATP-binding</keyword>
<comment type="catalytic activity">
    <reaction evidence="8">
        <text>L-seryl-[protein] + ATP = O-phospho-L-seryl-[protein] + ADP + H(+)</text>
        <dbReference type="Rhea" id="RHEA:17989"/>
        <dbReference type="Rhea" id="RHEA-COMP:9863"/>
        <dbReference type="Rhea" id="RHEA-COMP:11604"/>
        <dbReference type="ChEBI" id="CHEBI:15378"/>
        <dbReference type="ChEBI" id="CHEBI:29999"/>
        <dbReference type="ChEBI" id="CHEBI:30616"/>
        <dbReference type="ChEBI" id="CHEBI:83421"/>
        <dbReference type="ChEBI" id="CHEBI:456216"/>
        <dbReference type="EC" id="2.7.11.1"/>
    </reaction>
</comment>
<dbReference type="InterPro" id="IPR000719">
    <property type="entry name" value="Prot_kinase_dom"/>
</dbReference>
<evidence type="ECO:0000256" key="7">
    <source>
        <dbReference type="ARBA" id="ARBA00047899"/>
    </source>
</evidence>
<dbReference type="PANTHER" id="PTHR24363:SF0">
    <property type="entry name" value="SERINE_THREONINE KINASE LIKE DOMAIN CONTAINING 1"/>
    <property type="match status" value="1"/>
</dbReference>
<feature type="domain" description="Protein kinase" evidence="10">
    <location>
        <begin position="129"/>
        <end position="390"/>
    </location>
</feature>
<dbReference type="SUPFAM" id="SSF56112">
    <property type="entry name" value="Protein kinase-like (PK-like)"/>
    <property type="match status" value="1"/>
</dbReference>
<dbReference type="CDD" id="cd14014">
    <property type="entry name" value="STKc_PknB_like"/>
    <property type="match status" value="1"/>
</dbReference>
<dbReference type="EC" id="2.7.11.1" evidence="1"/>
<dbReference type="PROSITE" id="PS50011">
    <property type="entry name" value="PROTEIN_KINASE_DOM"/>
    <property type="match status" value="1"/>
</dbReference>
<evidence type="ECO:0000313" key="11">
    <source>
        <dbReference type="EMBL" id="WTW68432.1"/>
    </source>
</evidence>
<dbReference type="PANTHER" id="PTHR24363">
    <property type="entry name" value="SERINE/THREONINE PROTEIN KINASE"/>
    <property type="match status" value="1"/>
</dbReference>
<name>A0AAU2VN44_9ACTN</name>
<evidence type="ECO:0000256" key="1">
    <source>
        <dbReference type="ARBA" id="ARBA00012513"/>
    </source>
</evidence>
<dbReference type="InterPro" id="IPR011990">
    <property type="entry name" value="TPR-like_helical_dom_sf"/>
</dbReference>
<keyword evidence="3" id="KW-0808">Transferase</keyword>
<dbReference type="Pfam" id="PF00069">
    <property type="entry name" value="Pkinase"/>
    <property type="match status" value="1"/>
</dbReference>
<dbReference type="Gene3D" id="1.25.40.10">
    <property type="entry name" value="Tetratricopeptide repeat domain"/>
    <property type="match status" value="2"/>
</dbReference>
<keyword evidence="5 11" id="KW-0418">Kinase</keyword>
<sequence length="785" mass="84539">MRIPCPHRRFTGARCDGAVQTTGYCDTCGRDEADPGLPPLPAAPEEHGPAGLLELPLLEPGSPAERLSAAERPVRIVMTCSAKAACGVAFVPPYTATSPPDEGHCPRCGAPYSYRPELTKGGPPLQDQYRIRGPIAHGGQGWVYLAEDTHLEDLVAVKGLLNRYAERGAAQAGEERRSLVAIRHERIVQIRDFVSTRNADGTVSGGYIVMEDVGDRTLSAVVESARRGDFVLDIEHVITYGCQILEALAHLHGMDFLYGDMKPSNVIHHRDGIKVIDLGGVRKAGSTDPPPVITPWFAAPEMDGGTPLTVAHDLHTVGVTLAELAGWAVGDDVPGLGISSFRLVVERATERDPERRFGSAEDMAGQLRGVLREIRALRGKRDQPEPSAYFGPAGQTPSTELLGVRLGSVPDYAHWLRRPLYGRRETPRSPALDSGLPTPTEIARRLPVPRPYPGDPQAARFGVSSYDPGQPLAQPAHGERSVEICLHNARLLLGQEGEEALAAAREQVEAAAAIPGPGPVREWRLSWHRGLVALRGADVLDERGPMLQEALEQFSAVHRALPGEYAAKLALAYGAEQLAYGAERLAYGAEQLGADGTAAAGRSAYELFRAVHARNPSHVGAALGLARLALARGDRAAAIEVLDLVPDESRDHTVARIAAFRIRAGRLAAGERPLPEEAEIDACLALLAPAPGTHPPLVAGDEPAWLLRTELYEWKLDAVLAAAGGPGRPGRWARTGLPPPAVPGERAVRVELEQCYRWLARQRQAPAEYERLIDLSHAVRPQTRS</sequence>